<protein>
    <recommendedName>
        <fullName evidence="8">NADH-quinone oxidoreductase subunit K</fullName>
        <ecNumber evidence="8">7.1.1.-</ecNumber>
    </recommendedName>
    <alternativeName>
        <fullName evidence="8">NADH dehydrogenase I subunit K</fullName>
    </alternativeName>
    <alternativeName>
        <fullName evidence="8">NDH-1 subunit K</fullName>
    </alternativeName>
</protein>
<keyword evidence="8" id="KW-1278">Translocase</keyword>
<comment type="similarity">
    <text evidence="2 8">Belongs to the complex I subunit 4L family.</text>
</comment>
<feature type="transmembrane region" description="Helical" evidence="8">
    <location>
        <begin position="68"/>
        <end position="92"/>
    </location>
</feature>
<dbReference type="FunFam" id="1.10.287.3510:FF:000001">
    <property type="entry name" value="NADH-quinone oxidoreductase subunit K"/>
    <property type="match status" value="1"/>
</dbReference>
<reference evidence="9 10" key="1">
    <citation type="submission" date="2021-02" db="EMBL/GenBank/DDBJ databases">
        <title>Alicyclobacillus curvatus sp. nov. and Alicyclobacillus mengziensis sp. nov., two acidophilic bacteria isolated from acid mine drainage.</title>
        <authorList>
            <person name="Huang Y."/>
        </authorList>
    </citation>
    <scope>NUCLEOTIDE SEQUENCE [LARGE SCALE GENOMIC DNA]</scope>
    <source>
        <strain evidence="9 10">S30H14</strain>
    </source>
</reference>
<evidence type="ECO:0000256" key="6">
    <source>
        <dbReference type="ARBA" id="ARBA00022989"/>
    </source>
</evidence>
<keyword evidence="4 8" id="KW-0812">Transmembrane</keyword>
<dbReference type="GO" id="GO:0005886">
    <property type="term" value="C:plasma membrane"/>
    <property type="evidence" value="ECO:0007669"/>
    <property type="project" value="UniProtKB-SubCell"/>
</dbReference>
<dbReference type="NCBIfam" id="NF004321">
    <property type="entry name" value="PRK05715.1-3"/>
    <property type="match status" value="1"/>
</dbReference>
<evidence type="ECO:0000256" key="5">
    <source>
        <dbReference type="ARBA" id="ARBA00022719"/>
    </source>
</evidence>
<dbReference type="GO" id="GO:0030964">
    <property type="term" value="C:NADH dehydrogenase complex"/>
    <property type="evidence" value="ECO:0007669"/>
    <property type="project" value="TreeGrafter"/>
</dbReference>
<sequence length="108" mass="11490">MGTAPFPVPTGSLLALAALLFCIGLFGALTRRNVIIVLVSIELMLNAANINLVTFSRLGVAPNLSGQVFSLFTITVAAAEIAVGLALLLALFRLRKTSEVKDLNVHKW</sequence>
<evidence type="ECO:0000313" key="10">
    <source>
        <dbReference type="Proteomes" id="UP000663505"/>
    </source>
</evidence>
<keyword evidence="10" id="KW-1185">Reference proteome</keyword>
<dbReference type="Pfam" id="PF00420">
    <property type="entry name" value="Oxidored_q2"/>
    <property type="match status" value="1"/>
</dbReference>
<dbReference type="Proteomes" id="UP000663505">
    <property type="component" value="Chromosome"/>
</dbReference>
<dbReference type="InterPro" id="IPR039428">
    <property type="entry name" value="NUOK/Mnh_C1-like"/>
</dbReference>
<dbReference type="RefSeq" id="WP_206656925.1">
    <property type="nucleotide sequence ID" value="NZ_CP071182.1"/>
</dbReference>
<keyword evidence="6 8" id="KW-1133">Transmembrane helix</keyword>
<evidence type="ECO:0000256" key="8">
    <source>
        <dbReference type="HAMAP-Rule" id="MF_01456"/>
    </source>
</evidence>
<comment type="catalytic activity">
    <reaction evidence="8">
        <text>a quinone + NADH + 5 H(+)(in) = a quinol + NAD(+) + 4 H(+)(out)</text>
        <dbReference type="Rhea" id="RHEA:57888"/>
        <dbReference type="ChEBI" id="CHEBI:15378"/>
        <dbReference type="ChEBI" id="CHEBI:24646"/>
        <dbReference type="ChEBI" id="CHEBI:57540"/>
        <dbReference type="ChEBI" id="CHEBI:57945"/>
        <dbReference type="ChEBI" id="CHEBI:132124"/>
    </reaction>
</comment>
<organism evidence="9 10">
    <name type="scientific">Alicyclobacillus mengziensis</name>
    <dbReference type="NCBI Taxonomy" id="2931921"/>
    <lineage>
        <taxon>Bacteria</taxon>
        <taxon>Bacillati</taxon>
        <taxon>Bacillota</taxon>
        <taxon>Bacilli</taxon>
        <taxon>Bacillales</taxon>
        <taxon>Alicyclobacillaceae</taxon>
        <taxon>Alicyclobacillus</taxon>
    </lineage>
</organism>
<keyword evidence="8" id="KW-1003">Cell membrane</keyword>
<comment type="subunit">
    <text evidence="8">NDH-1 is composed of 14 different subunits. Subunits NuoA, H, J, K, L, M, N constitute the membrane sector of the complex.</text>
</comment>
<dbReference type="PANTHER" id="PTHR11434">
    <property type="entry name" value="NADH-UBIQUINONE OXIDOREDUCTASE SUBUNIT ND4L"/>
    <property type="match status" value="1"/>
</dbReference>
<dbReference type="AlphaFoldDB" id="A0A9X7Z7Q5"/>
<evidence type="ECO:0000256" key="1">
    <source>
        <dbReference type="ARBA" id="ARBA00004141"/>
    </source>
</evidence>
<name>A0A9X7Z7Q5_9BACL</name>
<dbReference type="KEGG" id="afx:JZ786_00480"/>
<proteinExistence type="inferred from homology"/>
<dbReference type="PANTHER" id="PTHR11434:SF16">
    <property type="entry name" value="NADH-UBIQUINONE OXIDOREDUCTASE CHAIN 4L"/>
    <property type="match status" value="1"/>
</dbReference>
<evidence type="ECO:0000256" key="7">
    <source>
        <dbReference type="ARBA" id="ARBA00023136"/>
    </source>
</evidence>
<evidence type="ECO:0000256" key="3">
    <source>
        <dbReference type="ARBA" id="ARBA00022448"/>
    </source>
</evidence>
<comment type="function">
    <text evidence="8">NDH-1 shuttles electrons from NADH, via FMN and iron-sulfur (Fe-S) centers, to quinones in the respiratory chain. The immediate electron acceptor for the enzyme in this species is believed to be a menaquinone. Couples the redox reaction to proton translocation (for every two electrons transferred, four hydrogen ions are translocated across the cytoplasmic membrane), and thus conserves the redox energy in a proton gradient.</text>
</comment>
<evidence type="ECO:0000256" key="2">
    <source>
        <dbReference type="ARBA" id="ARBA00010519"/>
    </source>
</evidence>
<keyword evidence="9" id="KW-0560">Oxidoreductase</keyword>
<keyword evidence="3 8" id="KW-0813">Transport</keyword>
<dbReference type="GO" id="GO:0050136">
    <property type="term" value="F:NADH dehydrogenase (quinone) (non-electrogenic) activity"/>
    <property type="evidence" value="ECO:0007669"/>
    <property type="project" value="UniProtKB-UniRule"/>
</dbReference>
<accession>A0A9X7Z7Q5</accession>
<keyword evidence="8" id="KW-0520">NAD</keyword>
<evidence type="ECO:0000313" key="9">
    <source>
        <dbReference type="EMBL" id="QSO47581.1"/>
    </source>
</evidence>
<keyword evidence="7 8" id="KW-0472">Membrane</keyword>
<comment type="subcellular location">
    <subcellularLocation>
        <location evidence="8">Cell membrane</location>
        <topology evidence="8">Multi-pass membrane protein</topology>
    </subcellularLocation>
    <subcellularLocation>
        <location evidence="1">Membrane</location>
        <topology evidence="1">Multi-pass membrane protein</topology>
    </subcellularLocation>
</comment>
<dbReference type="InterPro" id="IPR001133">
    <property type="entry name" value="NADH_UbQ_OxRdtase_chain4L/K"/>
</dbReference>
<feature type="transmembrane region" description="Helical" evidence="8">
    <location>
        <begin position="6"/>
        <end position="27"/>
    </location>
</feature>
<dbReference type="NCBIfam" id="NF004320">
    <property type="entry name" value="PRK05715.1-2"/>
    <property type="match status" value="1"/>
</dbReference>
<dbReference type="GO" id="GO:0048038">
    <property type="term" value="F:quinone binding"/>
    <property type="evidence" value="ECO:0007669"/>
    <property type="project" value="UniProtKB-KW"/>
</dbReference>
<gene>
    <name evidence="8 9" type="primary">nuoK</name>
    <name evidence="9" type="ORF">JZ786_00480</name>
</gene>
<dbReference type="Gene3D" id="1.10.287.3510">
    <property type="match status" value="1"/>
</dbReference>
<keyword evidence="5 8" id="KW-0874">Quinone</keyword>
<dbReference type="NCBIfam" id="NF004323">
    <property type="entry name" value="PRK05715.1-5"/>
    <property type="match status" value="1"/>
</dbReference>
<dbReference type="HAMAP" id="MF_01456">
    <property type="entry name" value="NDH1_NuoK"/>
    <property type="match status" value="1"/>
</dbReference>
<dbReference type="EMBL" id="CP071182">
    <property type="protein sequence ID" value="QSO47581.1"/>
    <property type="molecule type" value="Genomic_DNA"/>
</dbReference>
<feature type="transmembrane region" description="Helical" evidence="8">
    <location>
        <begin position="34"/>
        <end position="56"/>
    </location>
</feature>
<dbReference type="GO" id="GO:0042773">
    <property type="term" value="P:ATP synthesis coupled electron transport"/>
    <property type="evidence" value="ECO:0007669"/>
    <property type="project" value="InterPro"/>
</dbReference>
<dbReference type="NCBIfam" id="NF004322">
    <property type="entry name" value="PRK05715.1-4"/>
    <property type="match status" value="1"/>
</dbReference>
<dbReference type="EC" id="7.1.1.-" evidence="8"/>
<evidence type="ECO:0000256" key="4">
    <source>
        <dbReference type="ARBA" id="ARBA00022692"/>
    </source>
</evidence>